<accession>A0A2N3YHQ1</accession>
<feature type="transmembrane region" description="Helical" evidence="8">
    <location>
        <begin position="96"/>
        <end position="116"/>
    </location>
</feature>
<name>A0A2N3YHQ1_9MICO</name>
<evidence type="ECO:0000256" key="8">
    <source>
        <dbReference type="RuleBase" id="RU363041"/>
    </source>
</evidence>
<protein>
    <recommendedName>
        <fullName evidence="8">Probable membrane transporter protein</fullName>
    </recommendedName>
</protein>
<feature type="transmembrane region" description="Helical" evidence="8">
    <location>
        <begin position="222"/>
        <end position="240"/>
    </location>
</feature>
<feature type="transmembrane region" description="Helical" evidence="8">
    <location>
        <begin position="188"/>
        <end position="210"/>
    </location>
</feature>
<dbReference type="Pfam" id="PF01925">
    <property type="entry name" value="TauE"/>
    <property type="match status" value="1"/>
</dbReference>
<dbReference type="OrthoDB" id="3872971at2"/>
<dbReference type="InterPro" id="IPR002781">
    <property type="entry name" value="TM_pro_TauE-like"/>
</dbReference>
<evidence type="ECO:0000313" key="10">
    <source>
        <dbReference type="Proteomes" id="UP000233781"/>
    </source>
</evidence>
<dbReference type="RefSeq" id="WP_101394958.1">
    <property type="nucleotide sequence ID" value="NZ_PJNE01000001.1"/>
</dbReference>
<dbReference type="PANTHER" id="PTHR30269">
    <property type="entry name" value="TRANSMEMBRANE PROTEIN YFCA"/>
    <property type="match status" value="1"/>
</dbReference>
<evidence type="ECO:0000256" key="3">
    <source>
        <dbReference type="ARBA" id="ARBA00022448"/>
    </source>
</evidence>
<comment type="similarity">
    <text evidence="2 8">Belongs to the 4-toluene sulfonate uptake permease (TSUP) (TC 2.A.102) family.</text>
</comment>
<evidence type="ECO:0000256" key="6">
    <source>
        <dbReference type="ARBA" id="ARBA00022989"/>
    </source>
</evidence>
<keyword evidence="5 8" id="KW-0812">Transmembrane</keyword>
<keyword evidence="7 8" id="KW-0472">Membrane</keyword>
<dbReference type="PANTHER" id="PTHR30269:SF37">
    <property type="entry name" value="MEMBRANE TRANSPORTER PROTEIN"/>
    <property type="match status" value="1"/>
</dbReference>
<comment type="caution">
    <text evidence="9">The sequence shown here is derived from an EMBL/GenBank/DDBJ whole genome shotgun (WGS) entry which is preliminary data.</text>
</comment>
<keyword evidence="4 8" id="KW-1003">Cell membrane</keyword>
<dbReference type="Proteomes" id="UP000233781">
    <property type="component" value="Unassembled WGS sequence"/>
</dbReference>
<dbReference type="GO" id="GO:0005886">
    <property type="term" value="C:plasma membrane"/>
    <property type="evidence" value="ECO:0007669"/>
    <property type="project" value="UniProtKB-SubCell"/>
</dbReference>
<proteinExistence type="inferred from homology"/>
<keyword evidence="10" id="KW-1185">Reference proteome</keyword>
<evidence type="ECO:0000256" key="2">
    <source>
        <dbReference type="ARBA" id="ARBA00009142"/>
    </source>
</evidence>
<dbReference type="EMBL" id="PJNE01000001">
    <property type="protein sequence ID" value="PKW26382.1"/>
    <property type="molecule type" value="Genomic_DNA"/>
</dbReference>
<evidence type="ECO:0000256" key="7">
    <source>
        <dbReference type="ARBA" id="ARBA00023136"/>
    </source>
</evidence>
<keyword evidence="6 8" id="KW-1133">Transmembrane helix</keyword>
<feature type="transmembrane region" description="Helical" evidence="8">
    <location>
        <begin position="34"/>
        <end position="60"/>
    </location>
</feature>
<evidence type="ECO:0000256" key="4">
    <source>
        <dbReference type="ARBA" id="ARBA00022475"/>
    </source>
</evidence>
<reference evidence="9 10" key="1">
    <citation type="submission" date="2017-12" db="EMBL/GenBank/DDBJ databases">
        <title>Sequencing the genomes of 1000 Actinobacteria strains.</title>
        <authorList>
            <person name="Klenk H.-P."/>
        </authorList>
    </citation>
    <scope>NUCLEOTIDE SEQUENCE [LARGE SCALE GENOMIC DNA]</scope>
    <source>
        <strain evidence="9 10">DSM 12806</strain>
    </source>
</reference>
<gene>
    <name evidence="9" type="ORF">ATL31_1193</name>
</gene>
<evidence type="ECO:0000313" key="9">
    <source>
        <dbReference type="EMBL" id="PKW26382.1"/>
    </source>
</evidence>
<sequence>MAVDHLLLLPVGVLAGALTQRVTGVGFALVSAPLLVLAAGPFEGIVLANLLGLIVCAVVLARTWRDVEWRRGILLVIPALVVIPVGAYVARHVPGPPLLVLIGSLVLVALALVRFTSRLTALHGPGGAIAAGASSGFMNVTAGVGGPAMVLYATSTRWEHHRFVATFQFYSIIVNAASLTAKGGVGQLAPGVVAVAVAALAVGLVLGDLLARRVSRARAAKAVMVLAVAGAVSTVVKGLLAL</sequence>
<evidence type="ECO:0000256" key="1">
    <source>
        <dbReference type="ARBA" id="ARBA00004651"/>
    </source>
</evidence>
<dbReference type="AlphaFoldDB" id="A0A2N3YHQ1"/>
<keyword evidence="3" id="KW-0813">Transport</keyword>
<organism evidence="9 10">
    <name type="scientific">Phycicoccus duodecadis</name>
    <dbReference type="NCBI Taxonomy" id="173053"/>
    <lineage>
        <taxon>Bacteria</taxon>
        <taxon>Bacillati</taxon>
        <taxon>Actinomycetota</taxon>
        <taxon>Actinomycetes</taxon>
        <taxon>Micrococcales</taxon>
        <taxon>Intrasporangiaceae</taxon>
        <taxon>Phycicoccus</taxon>
    </lineage>
</organism>
<comment type="subcellular location">
    <subcellularLocation>
        <location evidence="1 8">Cell membrane</location>
        <topology evidence="1 8">Multi-pass membrane protein</topology>
    </subcellularLocation>
</comment>
<feature type="transmembrane region" description="Helical" evidence="8">
    <location>
        <begin position="72"/>
        <end position="90"/>
    </location>
</feature>
<feature type="transmembrane region" description="Helical" evidence="8">
    <location>
        <begin position="128"/>
        <end position="153"/>
    </location>
</feature>
<evidence type="ECO:0000256" key="5">
    <source>
        <dbReference type="ARBA" id="ARBA00022692"/>
    </source>
</evidence>
<dbReference type="InterPro" id="IPR052017">
    <property type="entry name" value="TSUP"/>
</dbReference>